<dbReference type="PANTHER" id="PTHR35410">
    <property type="entry name" value="EXPRESSED PROTEIN"/>
    <property type="match status" value="1"/>
</dbReference>
<evidence type="ECO:0000313" key="4">
    <source>
        <dbReference type="EMBL" id="KAG5538455.1"/>
    </source>
</evidence>
<feature type="domain" description="DUF7642" evidence="3">
    <location>
        <begin position="90"/>
        <end position="189"/>
    </location>
</feature>
<protein>
    <recommendedName>
        <fullName evidence="3">DUF7642 domain-containing protein</fullName>
    </recommendedName>
</protein>
<feature type="compositionally biased region" description="Polar residues" evidence="1">
    <location>
        <begin position="14"/>
        <end position="26"/>
    </location>
</feature>
<organism evidence="4 5">
    <name type="scientific">Rhododendron griersonianum</name>
    <dbReference type="NCBI Taxonomy" id="479676"/>
    <lineage>
        <taxon>Eukaryota</taxon>
        <taxon>Viridiplantae</taxon>
        <taxon>Streptophyta</taxon>
        <taxon>Embryophyta</taxon>
        <taxon>Tracheophyta</taxon>
        <taxon>Spermatophyta</taxon>
        <taxon>Magnoliopsida</taxon>
        <taxon>eudicotyledons</taxon>
        <taxon>Gunneridae</taxon>
        <taxon>Pentapetalae</taxon>
        <taxon>asterids</taxon>
        <taxon>Ericales</taxon>
        <taxon>Ericaceae</taxon>
        <taxon>Ericoideae</taxon>
        <taxon>Rhodoreae</taxon>
        <taxon>Rhododendron</taxon>
    </lineage>
</organism>
<keyword evidence="5" id="KW-1185">Reference proteome</keyword>
<proteinExistence type="predicted"/>
<dbReference type="EMBL" id="JACTNZ010000007">
    <property type="protein sequence ID" value="KAG5538455.1"/>
    <property type="molecule type" value="Genomic_DNA"/>
</dbReference>
<dbReference type="Proteomes" id="UP000823749">
    <property type="component" value="Chromosome 7"/>
</dbReference>
<dbReference type="AlphaFoldDB" id="A0AAV6JGT7"/>
<evidence type="ECO:0000259" key="3">
    <source>
        <dbReference type="Pfam" id="PF24649"/>
    </source>
</evidence>
<gene>
    <name evidence="4" type="ORF">RHGRI_019133</name>
</gene>
<reference evidence="4" key="1">
    <citation type="submission" date="2020-08" db="EMBL/GenBank/DDBJ databases">
        <title>Plant Genome Project.</title>
        <authorList>
            <person name="Zhang R.-G."/>
        </authorList>
    </citation>
    <scope>NUCLEOTIDE SEQUENCE</scope>
    <source>
        <strain evidence="4">WSP0</strain>
        <tissue evidence="4">Leaf</tissue>
    </source>
</reference>
<keyword evidence="2" id="KW-0812">Transmembrane</keyword>
<dbReference type="PANTHER" id="PTHR35410:SF2">
    <property type="entry name" value="OS02G0640200 PROTEIN"/>
    <property type="match status" value="1"/>
</dbReference>
<evidence type="ECO:0000313" key="5">
    <source>
        <dbReference type="Proteomes" id="UP000823749"/>
    </source>
</evidence>
<keyword evidence="2" id="KW-0472">Membrane</keyword>
<dbReference type="Pfam" id="PF24649">
    <property type="entry name" value="DUF7642"/>
    <property type="match status" value="1"/>
</dbReference>
<accession>A0AAV6JGT7</accession>
<feature type="transmembrane region" description="Helical" evidence="2">
    <location>
        <begin position="58"/>
        <end position="81"/>
    </location>
</feature>
<dbReference type="InterPro" id="IPR056059">
    <property type="entry name" value="DUF7642"/>
</dbReference>
<feature type="region of interest" description="Disordered" evidence="1">
    <location>
        <begin position="1"/>
        <end position="30"/>
    </location>
</feature>
<evidence type="ECO:0000256" key="1">
    <source>
        <dbReference type="SAM" id="MobiDB-lite"/>
    </source>
</evidence>
<sequence>MLTGRSDVLPELGSSKNRLHSGSVSELSDDEEAGASDQILYTASFKELAAKNVQYETIIWVSISLLLVLAWGVGIIMLLYLPIKRYVLQKDISSRKLYVTPHAIVYKVSRPSFIPFWGVVSTERHVPLSQVIDVIIEQGCLQSVYGIHTFRVESIAYGKAAPVDELQVQGVSNHGLLRKIIVTEASKVIQEVGRSWRPASQIAEGETMVRVGSLEGPAVFRSPSKSWKVIVGSLIVGSPRHASVEQRGGPLHADLLLHKLDEVNKSVKKIESLIDKFQSSEERSSSSRVSPVKRLEF</sequence>
<keyword evidence="2" id="KW-1133">Transmembrane helix</keyword>
<name>A0AAV6JGT7_9ERIC</name>
<evidence type="ECO:0000256" key="2">
    <source>
        <dbReference type="SAM" id="Phobius"/>
    </source>
</evidence>
<comment type="caution">
    <text evidence="4">The sequence shown here is derived from an EMBL/GenBank/DDBJ whole genome shotgun (WGS) entry which is preliminary data.</text>
</comment>